<keyword evidence="14 15" id="KW-0694">RNA-binding</keyword>
<dbReference type="GO" id="GO:0019843">
    <property type="term" value="F:rRNA binding"/>
    <property type="evidence" value="ECO:0007669"/>
    <property type="project" value="UniProtKB-KW"/>
</dbReference>
<dbReference type="GO" id="GO:0006364">
    <property type="term" value="P:rRNA processing"/>
    <property type="evidence" value="ECO:0007669"/>
    <property type="project" value="UniProtKB-UniRule"/>
</dbReference>
<dbReference type="GO" id="GO:0042802">
    <property type="term" value="F:identical protein binding"/>
    <property type="evidence" value="ECO:0007669"/>
    <property type="project" value="UniProtKB-ARBA"/>
</dbReference>
<keyword evidence="10 15" id="KW-0479">Metal-binding</keyword>
<keyword evidence="5 15" id="KW-0963">Cytoplasm</keyword>
<keyword evidence="13 15" id="KW-0460">Magnesium</keyword>
<reference evidence="19" key="1">
    <citation type="submission" date="2020-10" db="EMBL/GenBank/DDBJ databases">
        <authorList>
            <person name="Gilroy R."/>
        </authorList>
    </citation>
    <scope>NUCLEOTIDE SEQUENCE</scope>
    <source>
        <strain evidence="19">4920</strain>
    </source>
</reference>
<organism evidence="19 20">
    <name type="scientific">Candidatus Aphodoplasma excrementigallinarum</name>
    <dbReference type="NCBI Taxonomy" id="2840673"/>
    <lineage>
        <taxon>Bacteria</taxon>
        <taxon>Bacillati</taxon>
        <taxon>Bacillota</taxon>
        <taxon>Clostridia</taxon>
        <taxon>Eubacteriales</taxon>
        <taxon>Candidatus Aphodoplasma</taxon>
    </lineage>
</organism>
<feature type="binding site" evidence="15">
    <location>
        <position position="132"/>
    </location>
    <ligand>
        <name>Mg(2+)</name>
        <dbReference type="ChEBI" id="CHEBI:18420"/>
    </ligand>
</feature>
<dbReference type="Gene3D" id="1.10.1520.10">
    <property type="entry name" value="Ribonuclease III domain"/>
    <property type="match status" value="1"/>
</dbReference>
<feature type="binding site" evidence="15">
    <location>
        <position position="56"/>
    </location>
    <ligand>
        <name>Mg(2+)</name>
        <dbReference type="ChEBI" id="CHEBI:18420"/>
    </ligand>
</feature>
<dbReference type="SMART" id="SM00358">
    <property type="entry name" value="DSRM"/>
    <property type="match status" value="1"/>
</dbReference>
<name>A0A9D1T015_9FIRM</name>
<evidence type="ECO:0000256" key="7">
    <source>
        <dbReference type="ARBA" id="ARBA00022664"/>
    </source>
</evidence>
<accession>A0A9D1T015</accession>
<keyword evidence="9 15" id="KW-0540">Nuclease</keyword>
<keyword evidence="11 15" id="KW-0255">Endonuclease</keyword>
<dbReference type="GO" id="GO:0046872">
    <property type="term" value="F:metal ion binding"/>
    <property type="evidence" value="ECO:0007669"/>
    <property type="project" value="UniProtKB-KW"/>
</dbReference>
<comment type="cofactor">
    <cofactor evidence="15">
        <name>Mg(2+)</name>
        <dbReference type="ChEBI" id="CHEBI:18420"/>
    </cofactor>
</comment>
<feature type="domain" description="RNase III" evidence="18">
    <location>
        <begin position="14"/>
        <end position="143"/>
    </location>
</feature>
<comment type="catalytic activity">
    <reaction evidence="1 15">
        <text>Endonucleolytic cleavage to 5'-phosphomonoester.</text>
        <dbReference type="EC" id="3.1.26.3"/>
    </reaction>
</comment>
<dbReference type="InterPro" id="IPR000999">
    <property type="entry name" value="RNase_III_dom"/>
</dbReference>
<dbReference type="Proteomes" id="UP000886743">
    <property type="component" value="Unassembled WGS sequence"/>
</dbReference>
<keyword evidence="12 15" id="KW-0378">Hydrolase</keyword>
<dbReference type="FunFam" id="3.30.160.20:FF:000003">
    <property type="entry name" value="Ribonuclease 3"/>
    <property type="match status" value="1"/>
</dbReference>
<evidence type="ECO:0000256" key="3">
    <source>
        <dbReference type="ARBA" id="ARBA00010183"/>
    </source>
</evidence>
<dbReference type="EC" id="3.1.26.3" evidence="15"/>
<protein>
    <recommendedName>
        <fullName evidence="15">Ribonuclease 3</fullName>
        <ecNumber evidence="15">3.1.26.3</ecNumber>
    </recommendedName>
    <alternativeName>
        <fullName evidence="15">Ribonuclease III</fullName>
        <shortName evidence="15">RNase III</shortName>
    </alternativeName>
</protein>
<evidence type="ECO:0000256" key="2">
    <source>
        <dbReference type="ARBA" id="ARBA00004496"/>
    </source>
</evidence>
<dbReference type="FunFam" id="1.10.1520.10:FF:000001">
    <property type="entry name" value="Ribonuclease 3"/>
    <property type="match status" value="1"/>
</dbReference>
<dbReference type="InterPro" id="IPR036389">
    <property type="entry name" value="RNase_III_sf"/>
</dbReference>
<dbReference type="GO" id="GO:0003725">
    <property type="term" value="F:double-stranded RNA binding"/>
    <property type="evidence" value="ECO:0007669"/>
    <property type="project" value="TreeGrafter"/>
</dbReference>
<comment type="function">
    <text evidence="15">Digests double-stranded RNA. Involved in the processing of primary rRNA transcript to yield the immediate precursors to the large and small rRNAs (23S and 16S). Processes some mRNAs, and tRNAs when they are encoded in the rRNA operon. Processes pre-crRNA and tracrRNA of type II CRISPR loci if present in the organism.</text>
</comment>
<dbReference type="PANTHER" id="PTHR11207">
    <property type="entry name" value="RIBONUCLEASE III"/>
    <property type="match status" value="1"/>
</dbReference>
<reference evidence="19" key="2">
    <citation type="journal article" date="2021" name="PeerJ">
        <title>Extensive microbial diversity within the chicken gut microbiome revealed by metagenomics and culture.</title>
        <authorList>
            <person name="Gilroy R."/>
            <person name="Ravi A."/>
            <person name="Getino M."/>
            <person name="Pursley I."/>
            <person name="Horton D.L."/>
            <person name="Alikhan N.F."/>
            <person name="Baker D."/>
            <person name="Gharbi K."/>
            <person name="Hall N."/>
            <person name="Watson M."/>
            <person name="Adriaenssens E.M."/>
            <person name="Foster-Nyarko E."/>
            <person name="Jarju S."/>
            <person name="Secka A."/>
            <person name="Antonio M."/>
            <person name="Oren A."/>
            <person name="Chaudhuri R.R."/>
            <person name="La Ragione R."/>
            <person name="Hildebrand F."/>
            <person name="Pallen M.J."/>
        </authorList>
    </citation>
    <scope>NUCLEOTIDE SEQUENCE</scope>
    <source>
        <strain evidence="19">4920</strain>
    </source>
</reference>
<keyword evidence="6 15" id="KW-0698">rRNA processing</keyword>
<evidence type="ECO:0000256" key="14">
    <source>
        <dbReference type="ARBA" id="ARBA00022884"/>
    </source>
</evidence>
<feature type="active site" evidence="15">
    <location>
        <position position="132"/>
    </location>
</feature>
<evidence type="ECO:0000256" key="1">
    <source>
        <dbReference type="ARBA" id="ARBA00000109"/>
    </source>
</evidence>
<evidence type="ECO:0000256" key="15">
    <source>
        <dbReference type="HAMAP-Rule" id="MF_00104"/>
    </source>
</evidence>
<comment type="subunit">
    <text evidence="4 15">Homodimer.</text>
</comment>
<dbReference type="GO" id="GO:0008033">
    <property type="term" value="P:tRNA processing"/>
    <property type="evidence" value="ECO:0007669"/>
    <property type="project" value="UniProtKB-KW"/>
</dbReference>
<gene>
    <name evidence="15" type="primary">rnc</name>
    <name evidence="19" type="ORF">IAC74_05035</name>
</gene>
<dbReference type="SMART" id="SM00535">
    <property type="entry name" value="RIBOc"/>
    <property type="match status" value="1"/>
</dbReference>
<dbReference type="GO" id="GO:0006397">
    <property type="term" value="P:mRNA processing"/>
    <property type="evidence" value="ECO:0007669"/>
    <property type="project" value="UniProtKB-UniRule"/>
</dbReference>
<dbReference type="GO" id="GO:0005737">
    <property type="term" value="C:cytoplasm"/>
    <property type="evidence" value="ECO:0007669"/>
    <property type="project" value="UniProtKB-SubCell"/>
</dbReference>
<comment type="caution">
    <text evidence="19">The sequence shown here is derived from an EMBL/GenBank/DDBJ whole genome shotgun (WGS) entry which is preliminary data.</text>
</comment>
<feature type="domain" description="DRBM" evidence="17">
    <location>
        <begin position="170"/>
        <end position="239"/>
    </location>
</feature>
<evidence type="ECO:0000313" key="19">
    <source>
        <dbReference type="EMBL" id="HIV02919.1"/>
    </source>
</evidence>
<dbReference type="GO" id="GO:0010468">
    <property type="term" value="P:regulation of gene expression"/>
    <property type="evidence" value="ECO:0007669"/>
    <property type="project" value="TreeGrafter"/>
</dbReference>
<dbReference type="Pfam" id="PF14622">
    <property type="entry name" value="Ribonucleas_3_3"/>
    <property type="match status" value="1"/>
</dbReference>
<dbReference type="NCBIfam" id="TIGR02191">
    <property type="entry name" value="RNaseIII"/>
    <property type="match status" value="1"/>
</dbReference>
<evidence type="ECO:0000256" key="13">
    <source>
        <dbReference type="ARBA" id="ARBA00022842"/>
    </source>
</evidence>
<dbReference type="PANTHER" id="PTHR11207:SF0">
    <property type="entry name" value="RIBONUCLEASE 3"/>
    <property type="match status" value="1"/>
</dbReference>
<dbReference type="SUPFAM" id="SSF54768">
    <property type="entry name" value="dsRNA-binding domain-like"/>
    <property type="match status" value="1"/>
</dbReference>
<keyword evidence="8 15" id="KW-0819">tRNA processing</keyword>
<dbReference type="PROSITE" id="PS50142">
    <property type="entry name" value="RNASE_3_2"/>
    <property type="match status" value="1"/>
</dbReference>
<evidence type="ECO:0000259" key="18">
    <source>
        <dbReference type="PROSITE" id="PS50142"/>
    </source>
</evidence>
<feature type="active site" evidence="15">
    <location>
        <position position="60"/>
    </location>
</feature>
<dbReference type="GO" id="GO:0004525">
    <property type="term" value="F:ribonuclease III activity"/>
    <property type="evidence" value="ECO:0007669"/>
    <property type="project" value="UniProtKB-UniRule"/>
</dbReference>
<dbReference type="InterPro" id="IPR014720">
    <property type="entry name" value="dsRBD_dom"/>
</dbReference>
<evidence type="ECO:0000256" key="11">
    <source>
        <dbReference type="ARBA" id="ARBA00022759"/>
    </source>
</evidence>
<dbReference type="PROSITE" id="PS00517">
    <property type="entry name" value="RNASE_3_1"/>
    <property type="match status" value="1"/>
</dbReference>
<dbReference type="CDD" id="cd10845">
    <property type="entry name" value="DSRM_RNAse_III_family"/>
    <property type="match status" value="1"/>
</dbReference>
<dbReference type="InterPro" id="IPR011907">
    <property type="entry name" value="RNase_III"/>
</dbReference>
<dbReference type="CDD" id="cd00593">
    <property type="entry name" value="RIBOc"/>
    <property type="match status" value="1"/>
</dbReference>
<sequence length="241" mass="26348">MSSEGRGGHSKAHLAEFEKIIGYSFKDKALLRHALSHTSYTNEHGLEKHASNERLEFLGDAIVDMVVSDYLYRHSSTEPEGTLTKWRASVVCESSFAHIAAGMDYGAYLLLGKGEEATGGRSRSSVLADAFEAVIAAIYLDSDIQTVSDWIIRHLKEEIALAVEGKTAKDYKTLLQELVQKGERGKVSYRVTDERGPDHAKMFCVEVLIDGQRVADGSGTSKKDAEQAAAGAAVKAITKRR</sequence>
<evidence type="ECO:0000256" key="4">
    <source>
        <dbReference type="ARBA" id="ARBA00011738"/>
    </source>
</evidence>
<evidence type="ECO:0000259" key="17">
    <source>
        <dbReference type="PROSITE" id="PS50137"/>
    </source>
</evidence>
<evidence type="ECO:0000256" key="9">
    <source>
        <dbReference type="ARBA" id="ARBA00022722"/>
    </source>
</evidence>
<evidence type="ECO:0000256" key="10">
    <source>
        <dbReference type="ARBA" id="ARBA00022723"/>
    </source>
</evidence>
<comment type="subcellular location">
    <subcellularLocation>
        <location evidence="2 15">Cytoplasm</location>
    </subcellularLocation>
</comment>
<comment type="similarity">
    <text evidence="3">Belongs to the ribonuclease III family.</text>
</comment>
<feature type="compositionally biased region" description="Low complexity" evidence="16">
    <location>
        <begin position="227"/>
        <end position="241"/>
    </location>
</feature>
<dbReference type="PROSITE" id="PS50137">
    <property type="entry name" value="DS_RBD"/>
    <property type="match status" value="1"/>
</dbReference>
<dbReference type="HAMAP" id="MF_00104">
    <property type="entry name" value="RNase_III"/>
    <property type="match status" value="1"/>
</dbReference>
<evidence type="ECO:0000313" key="20">
    <source>
        <dbReference type="Proteomes" id="UP000886743"/>
    </source>
</evidence>
<dbReference type="Gene3D" id="3.30.160.20">
    <property type="match status" value="1"/>
</dbReference>
<keyword evidence="7 15" id="KW-0507">mRNA processing</keyword>
<feature type="binding site" evidence="15">
    <location>
        <position position="129"/>
    </location>
    <ligand>
        <name>Mg(2+)</name>
        <dbReference type="ChEBI" id="CHEBI:18420"/>
    </ligand>
</feature>
<evidence type="ECO:0000256" key="16">
    <source>
        <dbReference type="SAM" id="MobiDB-lite"/>
    </source>
</evidence>
<evidence type="ECO:0000256" key="12">
    <source>
        <dbReference type="ARBA" id="ARBA00022801"/>
    </source>
</evidence>
<dbReference type="SUPFAM" id="SSF69065">
    <property type="entry name" value="RNase III domain-like"/>
    <property type="match status" value="1"/>
</dbReference>
<feature type="region of interest" description="Disordered" evidence="16">
    <location>
        <begin position="216"/>
        <end position="241"/>
    </location>
</feature>
<evidence type="ECO:0000256" key="5">
    <source>
        <dbReference type="ARBA" id="ARBA00022490"/>
    </source>
</evidence>
<evidence type="ECO:0000256" key="8">
    <source>
        <dbReference type="ARBA" id="ARBA00022694"/>
    </source>
</evidence>
<proteinExistence type="inferred from homology"/>
<dbReference type="EMBL" id="DVOF01000142">
    <property type="protein sequence ID" value="HIV02919.1"/>
    <property type="molecule type" value="Genomic_DNA"/>
</dbReference>
<evidence type="ECO:0000256" key="6">
    <source>
        <dbReference type="ARBA" id="ARBA00022552"/>
    </source>
</evidence>
<dbReference type="AlphaFoldDB" id="A0A9D1T015"/>
<keyword evidence="15" id="KW-0699">rRNA-binding</keyword>
<dbReference type="Pfam" id="PF00035">
    <property type="entry name" value="dsrm"/>
    <property type="match status" value="1"/>
</dbReference>